<dbReference type="Pfam" id="PF17390">
    <property type="entry name" value="Bac_rhamnosid_C"/>
    <property type="match status" value="1"/>
</dbReference>
<comment type="catalytic activity">
    <reaction evidence="1">
        <text>Hydrolysis of terminal non-reducing alpha-L-rhamnose residues in alpha-L-rhamnosides.</text>
        <dbReference type="EC" id="3.2.1.40"/>
    </reaction>
</comment>
<evidence type="ECO:0000313" key="9">
    <source>
        <dbReference type="Proteomes" id="UP000419743"/>
    </source>
</evidence>
<feature type="domain" description="Alpha-L-rhamnosidase concanavalin-like" evidence="4">
    <location>
        <begin position="316"/>
        <end position="413"/>
    </location>
</feature>
<dbReference type="Gene3D" id="1.50.10.10">
    <property type="match status" value="1"/>
</dbReference>
<evidence type="ECO:0000259" key="4">
    <source>
        <dbReference type="Pfam" id="PF05592"/>
    </source>
</evidence>
<dbReference type="Pfam" id="PF17389">
    <property type="entry name" value="Bac_rhamnosid6H"/>
    <property type="match status" value="1"/>
</dbReference>
<evidence type="ECO:0000313" key="8">
    <source>
        <dbReference type="EMBL" id="VZO35623.1"/>
    </source>
</evidence>
<dbReference type="PANTHER" id="PTHR33307:SF6">
    <property type="entry name" value="ALPHA-RHAMNOSIDASE (EUROFUNG)-RELATED"/>
    <property type="match status" value="1"/>
</dbReference>
<dbReference type="Pfam" id="PF05592">
    <property type="entry name" value="Bac_rhamnosid"/>
    <property type="match status" value="1"/>
</dbReference>
<dbReference type="Gene3D" id="2.60.120.260">
    <property type="entry name" value="Galactose-binding domain-like"/>
    <property type="match status" value="2"/>
</dbReference>
<keyword evidence="3" id="KW-0378">Hydrolase</keyword>
<protein>
    <recommendedName>
        <fullName evidence="2">alpha-L-rhamnosidase</fullName>
        <ecNumber evidence="2">3.2.1.40</ecNumber>
    </recommendedName>
</protein>
<reference evidence="8 9" key="1">
    <citation type="submission" date="2019-11" db="EMBL/GenBank/DDBJ databases">
        <authorList>
            <person name="Criscuolo A."/>
        </authorList>
    </citation>
    <scope>NUCLEOTIDE SEQUENCE [LARGE SCALE GENOMIC DNA]</scope>
    <source>
        <strain evidence="8">CIP111667</strain>
    </source>
</reference>
<name>A0A7M4DFD0_9MICO</name>
<keyword evidence="9" id="KW-1185">Reference proteome</keyword>
<evidence type="ECO:0000259" key="6">
    <source>
        <dbReference type="Pfam" id="PF17389"/>
    </source>
</evidence>
<dbReference type="InterPro" id="IPR008902">
    <property type="entry name" value="Rhamnosid_concanavalin"/>
</dbReference>
<dbReference type="SUPFAM" id="SSF48208">
    <property type="entry name" value="Six-hairpin glycosidases"/>
    <property type="match status" value="1"/>
</dbReference>
<evidence type="ECO:0000256" key="2">
    <source>
        <dbReference type="ARBA" id="ARBA00012652"/>
    </source>
</evidence>
<dbReference type="InterPro" id="IPR035398">
    <property type="entry name" value="Bac_rhamnosid_C"/>
</dbReference>
<dbReference type="EC" id="3.2.1.40" evidence="2"/>
<dbReference type="AlphaFoldDB" id="A0A7M4DFD0"/>
<evidence type="ECO:0000259" key="7">
    <source>
        <dbReference type="Pfam" id="PF17390"/>
    </source>
</evidence>
<comment type="caution">
    <text evidence="8">The sequence shown here is derived from an EMBL/GenBank/DDBJ whole genome shotgun (WGS) entry which is preliminary data.</text>
</comment>
<dbReference type="InterPro" id="IPR008928">
    <property type="entry name" value="6-hairpin_glycosidase_sf"/>
</dbReference>
<dbReference type="InterPro" id="IPR013783">
    <property type="entry name" value="Ig-like_fold"/>
</dbReference>
<dbReference type="PANTHER" id="PTHR33307">
    <property type="entry name" value="ALPHA-RHAMNOSIDASE (EUROFUNG)"/>
    <property type="match status" value="1"/>
</dbReference>
<feature type="domain" description="Alpha-L-rhamnosidase C-terminal" evidence="7">
    <location>
        <begin position="767"/>
        <end position="838"/>
    </location>
</feature>
<feature type="domain" description="Alpha-L-rhamnosidase six-hairpin glycosidase" evidence="6">
    <location>
        <begin position="419"/>
        <end position="765"/>
    </location>
</feature>
<dbReference type="InterPro" id="IPR035396">
    <property type="entry name" value="Bac_rhamnosid6H"/>
</dbReference>
<evidence type="ECO:0000256" key="3">
    <source>
        <dbReference type="ARBA" id="ARBA00022801"/>
    </source>
</evidence>
<dbReference type="InterPro" id="IPR012341">
    <property type="entry name" value="6hp_glycosidase-like_sf"/>
</dbReference>
<dbReference type="EMBL" id="CACRYJ010000014">
    <property type="protein sequence ID" value="VZO35623.1"/>
    <property type="molecule type" value="Genomic_DNA"/>
</dbReference>
<organism evidence="8 9">
    <name type="scientific">Occultella aeris</name>
    <dbReference type="NCBI Taxonomy" id="2761496"/>
    <lineage>
        <taxon>Bacteria</taxon>
        <taxon>Bacillati</taxon>
        <taxon>Actinomycetota</taxon>
        <taxon>Actinomycetes</taxon>
        <taxon>Micrococcales</taxon>
        <taxon>Ruaniaceae</taxon>
        <taxon>Occultella</taxon>
    </lineage>
</organism>
<dbReference type="PIRSF" id="PIRSF010631">
    <property type="entry name" value="A-rhamnsds"/>
    <property type="match status" value="1"/>
</dbReference>
<dbReference type="Pfam" id="PF08531">
    <property type="entry name" value="Bac_rhamnosid_N"/>
    <property type="match status" value="1"/>
</dbReference>
<dbReference type="InterPro" id="IPR013737">
    <property type="entry name" value="Bac_rhamnosid_N"/>
</dbReference>
<proteinExistence type="predicted"/>
<dbReference type="GO" id="GO:0030596">
    <property type="term" value="F:alpha-L-rhamnosidase activity"/>
    <property type="evidence" value="ECO:0007669"/>
    <property type="project" value="UniProtKB-EC"/>
</dbReference>
<dbReference type="Proteomes" id="UP000419743">
    <property type="component" value="Unassembled WGS sequence"/>
</dbReference>
<accession>A0A7M4DFD0</accession>
<dbReference type="Gene3D" id="2.60.40.10">
    <property type="entry name" value="Immunoglobulins"/>
    <property type="match status" value="1"/>
</dbReference>
<gene>
    <name evidence="8" type="ORF">HALOF300_00821</name>
</gene>
<dbReference type="Pfam" id="PF25788">
    <property type="entry name" value="Ig_Rha78A_N"/>
    <property type="match status" value="1"/>
</dbReference>
<dbReference type="RefSeq" id="WP_231955002.1">
    <property type="nucleotide sequence ID" value="NZ_CACRYJ010000014.1"/>
</dbReference>
<dbReference type="Gene3D" id="2.60.420.10">
    <property type="entry name" value="Maltose phosphorylase, domain 3"/>
    <property type="match status" value="1"/>
</dbReference>
<sequence>MPGPDQSAPLDLRLERTEQAGCLGTPTPRVGWRHAAGTGPQDGYEVELVRGSAAPVTVAVTGAGGAEQVAVAWPHEPLAAGEVGSVRVRTSHGDGGWSPWSESLTFHVAPLAPEDWVARFISPRQLAGLGDPAPILAGTVAVGPGLVGARLLLSALGVVRARINGVRVGADELTPGWTSYHKRLRFHGYDVTDLLREGSNDIDALLGNGWYRGALTWDMRRDLYGDRLALLAQVELRYADGRVETVGTDGSWRAHSSHVLADDLYGGQHTDLRLRGVLGAADEVDELDVDPRILVAPEGPPVRITQVVPAVDIVRSPTGKQIVDFGQNLVGWVNLTVRGHATGDRITVRHAEVLEHGELGTRPLRKAEATDTYDLAGPEETELAPQLTFHGFRYAEITGVDELRLEDVSAAVVGSQLTRTGWFTCSEPMLEQLHENVVWGTRGNFLDVPTDCPQRDERLGWTGDIQVFARTAAFLFDVDGFLSSWLRDLAADQRPDGGVPVVVPDVLRDDNVIATAWGDAATMVPWVLYRRYGDLDLLRRQLPSMRAWVDRLWAEVDDAALWRTGFQYGDWLDPTAPPDDAAAAQADPHVIQQAYLVRSTEMVAWAARALGQGALAEEYEDLADTARAAFQNAYVAPDGRVTSDCQTVYALALCWALLGSGEQVEGAGERLAALVREADATVATGFVGTPLILDALVIAGHTGLAYAMLLQTQNPSWLYPVTMGATTIWERWDSMLPDGSINLGEMTSFNHYALGAVANFLHRRVAGLVAIAPGYREVEVDPLTEGPLTHAGARHLSPYGEIAVSWQKQPDGVVRLDVSVPPGVVARVYPPGMKRGAVKVGAGEHTFSG</sequence>
<evidence type="ECO:0000256" key="1">
    <source>
        <dbReference type="ARBA" id="ARBA00001445"/>
    </source>
</evidence>
<dbReference type="InterPro" id="IPR016007">
    <property type="entry name" value="Alpha_rhamnosid"/>
</dbReference>
<evidence type="ECO:0000259" key="5">
    <source>
        <dbReference type="Pfam" id="PF08531"/>
    </source>
</evidence>
<feature type="domain" description="Bacterial alpha-L-rhamnosidase N-terminal" evidence="5">
    <location>
        <begin position="149"/>
        <end position="306"/>
    </location>
</feature>
<dbReference type="GO" id="GO:0005975">
    <property type="term" value="P:carbohydrate metabolic process"/>
    <property type="evidence" value="ECO:0007669"/>
    <property type="project" value="InterPro"/>
</dbReference>